<sequence length="201" mass="21961">MVAPASRLNPPGKLAAMDVLSYPVLVDPAPAVARWRLQRRRVVWRVVSLVISVLVWAVIWWLNQANLWPGFWWVVGISLGITVAFLVGSIVGLVLARRTVNALHEGLALGVGRDGIFLDGPVPWSAIRAFLVKPPRRGRSATLVVVSKAGTWRTLPLQWLDQTPAAVDNAVRALSGNRLGLDLAPIDRNISVEQQLQLVAP</sequence>
<keyword evidence="1" id="KW-1133">Transmembrane helix</keyword>
<evidence type="ECO:0000256" key="1">
    <source>
        <dbReference type="SAM" id="Phobius"/>
    </source>
</evidence>
<dbReference type="Proteomes" id="UP000290624">
    <property type="component" value="Unassembled WGS sequence"/>
</dbReference>
<evidence type="ECO:0000313" key="3">
    <source>
        <dbReference type="Proteomes" id="UP000290624"/>
    </source>
</evidence>
<keyword evidence="1" id="KW-0812">Transmembrane</keyword>
<keyword evidence="1" id="KW-0472">Membrane</keyword>
<keyword evidence="3" id="KW-1185">Reference proteome</keyword>
<comment type="caution">
    <text evidence="2">The sequence shown here is derived from an EMBL/GenBank/DDBJ whole genome shotgun (WGS) entry which is preliminary data.</text>
</comment>
<feature type="transmembrane region" description="Helical" evidence="1">
    <location>
        <begin position="71"/>
        <end position="96"/>
    </location>
</feature>
<organism evidence="2 3">
    <name type="scientific">Propioniciclava flava</name>
    <dbReference type="NCBI Taxonomy" id="2072026"/>
    <lineage>
        <taxon>Bacteria</taxon>
        <taxon>Bacillati</taxon>
        <taxon>Actinomycetota</taxon>
        <taxon>Actinomycetes</taxon>
        <taxon>Propionibacteriales</taxon>
        <taxon>Propionibacteriaceae</taxon>
        <taxon>Propioniciclava</taxon>
    </lineage>
</organism>
<gene>
    <name evidence="2" type="ORF">C1706_12860</name>
</gene>
<reference evidence="2 3" key="1">
    <citation type="submission" date="2018-01" db="EMBL/GenBank/DDBJ databases">
        <title>Lactibacter flavus gen. nov., sp. nov., a novel bacterium of the family Propionibacteriaceae isolated from raw milk and dairy products.</title>
        <authorList>
            <person name="Wenning M."/>
            <person name="Breitenwieser F."/>
            <person name="Huptas C."/>
            <person name="von Neubeck M."/>
            <person name="Busse H.-J."/>
            <person name="Scherer S."/>
        </authorList>
    </citation>
    <scope>NUCLEOTIDE SEQUENCE [LARGE SCALE GENOMIC DNA]</scope>
    <source>
        <strain evidence="2 3">VG341</strain>
    </source>
</reference>
<dbReference type="AlphaFoldDB" id="A0A4Q2EFF5"/>
<dbReference type="EMBL" id="PPCV01000010">
    <property type="protein sequence ID" value="RXW31356.1"/>
    <property type="molecule type" value="Genomic_DNA"/>
</dbReference>
<feature type="transmembrane region" description="Helical" evidence="1">
    <location>
        <begin position="42"/>
        <end position="59"/>
    </location>
</feature>
<accession>A0A4Q2EFF5</accession>
<protein>
    <submittedName>
        <fullName evidence="2">Uncharacterized protein</fullName>
    </submittedName>
</protein>
<proteinExistence type="predicted"/>
<name>A0A4Q2EFF5_9ACTN</name>
<evidence type="ECO:0000313" key="2">
    <source>
        <dbReference type="EMBL" id="RXW31356.1"/>
    </source>
</evidence>